<proteinExistence type="predicted"/>
<dbReference type="InParanoid" id="B4M552"/>
<evidence type="ECO:0000256" key="1">
    <source>
        <dbReference type="SAM" id="MobiDB-lite"/>
    </source>
</evidence>
<evidence type="ECO:0000313" key="3">
    <source>
        <dbReference type="EMBL" id="EDW59763.1"/>
    </source>
</evidence>
<gene>
    <name evidence="3" type="primary">Dvir\GJ11057</name>
    <name evidence="3" type="ORF">Dvir_GJ11057</name>
</gene>
<feature type="compositionally biased region" description="Acidic residues" evidence="1">
    <location>
        <begin position="174"/>
        <end position="191"/>
    </location>
</feature>
<feature type="chain" id="PRO_5002817239" evidence="2">
    <location>
        <begin position="24"/>
        <end position="398"/>
    </location>
</feature>
<feature type="region of interest" description="Disordered" evidence="1">
    <location>
        <begin position="172"/>
        <end position="191"/>
    </location>
</feature>
<feature type="region of interest" description="Disordered" evidence="1">
    <location>
        <begin position="339"/>
        <end position="398"/>
    </location>
</feature>
<dbReference type="PhylomeDB" id="B4M552"/>
<reference evidence="3 4" key="1">
    <citation type="journal article" date="2007" name="Nature">
        <title>Evolution of genes and genomes on the Drosophila phylogeny.</title>
        <authorList>
            <consortium name="Drosophila 12 Genomes Consortium"/>
            <person name="Clark A.G."/>
            <person name="Eisen M.B."/>
            <person name="Smith D.R."/>
            <person name="Bergman C.M."/>
            <person name="Oliver B."/>
            <person name="Markow T.A."/>
            <person name="Kaufman T.C."/>
            <person name="Kellis M."/>
            <person name="Gelbart W."/>
            <person name="Iyer V.N."/>
            <person name="Pollard D.A."/>
            <person name="Sackton T.B."/>
            <person name="Larracuente A.M."/>
            <person name="Singh N.D."/>
            <person name="Abad J.P."/>
            <person name="Abt D.N."/>
            <person name="Adryan B."/>
            <person name="Aguade M."/>
            <person name="Akashi H."/>
            <person name="Anderson W.W."/>
            <person name="Aquadro C.F."/>
            <person name="Ardell D.H."/>
            <person name="Arguello R."/>
            <person name="Artieri C.G."/>
            <person name="Barbash D.A."/>
            <person name="Barker D."/>
            <person name="Barsanti P."/>
            <person name="Batterham P."/>
            <person name="Batzoglou S."/>
            <person name="Begun D."/>
            <person name="Bhutkar A."/>
            <person name="Blanco E."/>
            <person name="Bosak S.A."/>
            <person name="Bradley R.K."/>
            <person name="Brand A.D."/>
            <person name="Brent M.R."/>
            <person name="Brooks A.N."/>
            <person name="Brown R.H."/>
            <person name="Butlin R.K."/>
            <person name="Caggese C."/>
            <person name="Calvi B.R."/>
            <person name="Bernardo de Carvalho A."/>
            <person name="Caspi A."/>
            <person name="Castrezana S."/>
            <person name="Celniker S.E."/>
            <person name="Chang J.L."/>
            <person name="Chapple C."/>
            <person name="Chatterji S."/>
            <person name="Chinwalla A."/>
            <person name="Civetta A."/>
            <person name="Clifton S.W."/>
            <person name="Comeron J.M."/>
            <person name="Costello J.C."/>
            <person name="Coyne J.A."/>
            <person name="Daub J."/>
            <person name="David R.G."/>
            <person name="Delcher A.L."/>
            <person name="Delehaunty K."/>
            <person name="Do C.B."/>
            <person name="Ebling H."/>
            <person name="Edwards K."/>
            <person name="Eickbush T."/>
            <person name="Evans J.D."/>
            <person name="Filipski A."/>
            <person name="Findeiss S."/>
            <person name="Freyhult E."/>
            <person name="Fulton L."/>
            <person name="Fulton R."/>
            <person name="Garcia A.C."/>
            <person name="Gardiner A."/>
            <person name="Garfield D.A."/>
            <person name="Garvin B.E."/>
            <person name="Gibson G."/>
            <person name="Gilbert D."/>
            <person name="Gnerre S."/>
            <person name="Godfrey J."/>
            <person name="Good R."/>
            <person name="Gotea V."/>
            <person name="Gravely B."/>
            <person name="Greenberg A.J."/>
            <person name="Griffiths-Jones S."/>
            <person name="Gross S."/>
            <person name="Guigo R."/>
            <person name="Gustafson E.A."/>
            <person name="Haerty W."/>
            <person name="Hahn M.W."/>
            <person name="Halligan D.L."/>
            <person name="Halpern A.L."/>
            <person name="Halter G.M."/>
            <person name="Han M.V."/>
            <person name="Heger A."/>
            <person name="Hillier L."/>
            <person name="Hinrichs A.S."/>
            <person name="Holmes I."/>
            <person name="Hoskins R.A."/>
            <person name="Hubisz M.J."/>
            <person name="Hultmark D."/>
            <person name="Huntley M.A."/>
            <person name="Jaffe D.B."/>
            <person name="Jagadeeshan S."/>
            <person name="Jeck W.R."/>
            <person name="Johnson J."/>
            <person name="Jones C.D."/>
            <person name="Jordan W.C."/>
            <person name="Karpen G.H."/>
            <person name="Kataoka E."/>
            <person name="Keightley P.D."/>
            <person name="Kheradpour P."/>
            <person name="Kirkness E.F."/>
            <person name="Koerich L.B."/>
            <person name="Kristiansen K."/>
            <person name="Kudrna D."/>
            <person name="Kulathinal R.J."/>
            <person name="Kumar S."/>
            <person name="Kwok R."/>
            <person name="Lander E."/>
            <person name="Langley C.H."/>
            <person name="Lapoint R."/>
            <person name="Lazzaro B.P."/>
            <person name="Lee S.J."/>
            <person name="Levesque L."/>
            <person name="Li R."/>
            <person name="Lin C.F."/>
            <person name="Lin M.F."/>
            <person name="Lindblad-Toh K."/>
            <person name="Llopart A."/>
            <person name="Long M."/>
            <person name="Low L."/>
            <person name="Lozovsky E."/>
            <person name="Lu J."/>
            <person name="Luo M."/>
            <person name="Machado C.A."/>
            <person name="Makalowski W."/>
            <person name="Marzo M."/>
            <person name="Matsuda M."/>
            <person name="Matzkin L."/>
            <person name="McAllister B."/>
            <person name="McBride C.S."/>
            <person name="McKernan B."/>
            <person name="McKernan K."/>
            <person name="Mendez-Lago M."/>
            <person name="Minx P."/>
            <person name="Mollenhauer M.U."/>
            <person name="Montooth K."/>
            <person name="Mount S.M."/>
            <person name="Mu X."/>
            <person name="Myers E."/>
            <person name="Negre B."/>
            <person name="Newfeld S."/>
            <person name="Nielsen R."/>
            <person name="Noor M.A."/>
            <person name="O'Grady P."/>
            <person name="Pachter L."/>
            <person name="Papaceit M."/>
            <person name="Parisi M.J."/>
            <person name="Parisi M."/>
            <person name="Parts L."/>
            <person name="Pedersen J.S."/>
            <person name="Pesole G."/>
            <person name="Phillippy A.M."/>
            <person name="Ponting C.P."/>
            <person name="Pop M."/>
            <person name="Porcelli D."/>
            <person name="Powell J.R."/>
            <person name="Prohaska S."/>
            <person name="Pruitt K."/>
            <person name="Puig M."/>
            <person name="Quesneville H."/>
            <person name="Ram K.R."/>
            <person name="Rand D."/>
            <person name="Rasmussen M.D."/>
            <person name="Reed L.K."/>
            <person name="Reenan R."/>
            <person name="Reily A."/>
            <person name="Remington K.A."/>
            <person name="Rieger T.T."/>
            <person name="Ritchie M.G."/>
            <person name="Robin C."/>
            <person name="Rogers Y.H."/>
            <person name="Rohde C."/>
            <person name="Rozas J."/>
            <person name="Rubenfield M.J."/>
            <person name="Ruiz A."/>
            <person name="Russo S."/>
            <person name="Salzberg S.L."/>
            <person name="Sanchez-Gracia A."/>
            <person name="Saranga D.J."/>
            <person name="Sato H."/>
            <person name="Schaeffer S.W."/>
            <person name="Schatz M.C."/>
            <person name="Schlenke T."/>
            <person name="Schwartz R."/>
            <person name="Segarra C."/>
            <person name="Singh R.S."/>
            <person name="Sirot L."/>
            <person name="Sirota M."/>
            <person name="Sisneros N.B."/>
            <person name="Smith C.D."/>
            <person name="Smith T.F."/>
            <person name="Spieth J."/>
            <person name="Stage D.E."/>
            <person name="Stark A."/>
            <person name="Stephan W."/>
            <person name="Strausberg R.L."/>
            <person name="Strempel S."/>
            <person name="Sturgill D."/>
            <person name="Sutton G."/>
            <person name="Sutton G.G."/>
            <person name="Tao W."/>
            <person name="Teichmann S."/>
            <person name="Tobari Y.N."/>
            <person name="Tomimura Y."/>
            <person name="Tsolas J.M."/>
            <person name="Valente V.L."/>
            <person name="Venter E."/>
            <person name="Venter J.C."/>
            <person name="Vicario S."/>
            <person name="Vieira F.G."/>
            <person name="Vilella A.J."/>
            <person name="Villasante A."/>
            <person name="Walenz B."/>
            <person name="Wang J."/>
            <person name="Wasserman M."/>
            <person name="Watts T."/>
            <person name="Wilson D."/>
            <person name="Wilson R.K."/>
            <person name="Wing R.A."/>
            <person name="Wolfner M.F."/>
            <person name="Wong A."/>
            <person name="Wong G.K."/>
            <person name="Wu C.I."/>
            <person name="Wu G."/>
            <person name="Yamamoto D."/>
            <person name="Yang H.P."/>
            <person name="Yang S.P."/>
            <person name="Yorke J.A."/>
            <person name="Yoshida K."/>
            <person name="Zdobnov E."/>
            <person name="Zhang P."/>
            <person name="Zhang Y."/>
            <person name="Zimin A.V."/>
            <person name="Baldwin J."/>
            <person name="Abdouelleil A."/>
            <person name="Abdulkadir J."/>
            <person name="Abebe A."/>
            <person name="Abera B."/>
            <person name="Abreu J."/>
            <person name="Acer S.C."/>
            <person name="Aftuck L."/>
            <person name="Alexander A."/>
            <person name="An P."/>
            <person name="Anderson E."/>
            <person name="Anderson S."/>
            <person name="Arachi H."/>
            <person name="Azer M."/>
            <person name="Bachantsang P."/>
            <person name="Barry A."/>
            <person name="Bayul T."/>
            <person name="Berlin A."/>
            <person name="Bessette D."/>
            <person name="Bloom T."/>
            <person name="Blye J."/>
            <person name="Boguslavskiy L."/>
            <person name="Bonnet C."/>
            <person name="Boukhgalter B."/>
            <person name="Bourzgui I."/>
            <person name="Brown A."/>
            <person name="Cahill P."/>
            <person name="Channer S."/>
            <person name="Cheshatsang Y."/>
            <person name="Chuda L."/>
            <person name="Citroen M."/>
            <person name="Collymore A."/>
            <person name="Cooke P."/>
            <person name="Costello M."/>
            <person name="D'Aco K."/>
            <person name="Daza R."/>
            <person name="De Haan G."/>
            <person name="DeGray S."/>
            <person name="DeMaso C."/>
            <person name="Dhargay N."/>
            <person name="Dooley K."/>
            <person name="Dooley E."/>
            <person name="Doricent M."/>
            <person name="Dorje P."/>
            <person name="Dorjee K."/>
            <person name="Dupes A."/>
            <person name="Elong R."/>
            <person name="Falk J."/>
            <person name="Farina A."/>
            <person name="Faro S."/>
            <person name="Ferguson D."/>
            <person name="Fisher S."/>
            <person name="Foley C.D."/>
            <person name="Franke A."/>
            <person name="Friedrich D."/>
            <person name="Gadbois L."/>
            <person name="Gearin G."/>
            <person name="Gearin C.R."/>
            <person name="Giannoukos G."/>
            <person name="Goode T."/>
            <person name="Graham J."/>
            <person name="Grandbois E."/>
            <person name="Grewal S."/>
            <person name="Gyaltsen K."/>
            <person name="Hafez N."/>
            <person name="Hagos B."/>
            <person name="Hall J."/>
            <person name="Henson C."/>
            <person name="Hollinger A."/>
            <person name="Honan T."/>
            <person name="Huard M.D."/>
            <person name="Hughes L."/>
            <person name="Hurhula B."/>
            <person name="Husby M.E."/>
            <person name="Kamat A."/>
            <person name="Kanga B."/>
            <person name="Kashin S."/>
            <person name="Khazanovich D."/>
            <person name="Kisner P."/>
            <person name="Lance K."/>
            <person name="Lara M."/>
            <person name="Lee W."/>
            <person name="Lennon N."/>
            <person name="Letendre F."/>
            <person name="LeVine R."/>
            <person name="Lipovsky A."/>
            <person name="Liu X."/>
            <person name="Liu J."/>
            <person name="Liu S."/>
            <person name="Lokyitsang T."/>
            <person name="Lokyitsang Y."/>
            <person name="Lubonja R."/>
            <person name="Lui A."/>
            <person name="MacDonald P."/>
            <person name="Magnisalis V."/>
            <person name="Maru K."/>
            <person name="Matthews C."/>
            <person name="McCusker W."/>
            <person name="McDonough S."/>
            <person name="Mehta T."/>
            <person name="Meldrim J."/>
            <person name="Meneus L."/>
            <person name="Mihai O."/>
            <person name="Mihalev A."/>
            <person name="Mihova T."/>
            <person name="Mittelman R."/>
            <person name="Mlenga V."/>
            <person name="Montmayeur A."/>
            <person name="Mulrain L."/>
            <person name="Navidi A."/>
            <person name="Naylor J."/>
            <person name="Negash T."/>
            <person name="Nguyen T."/>
            <person name="Nguyen N."/>
            <person name="Nicol R."/>
            <person name="Norbu C."/>
            <person name="Norbu N."/>
            <person name="Novod N."/>
            <person name="O'Neill B."/>
            <person name="Osman S."/>
            <person name="Markiewicz E."/>
            <person name="Oyono O.L."/>
            <person name="Patti C."/>
            <person name="Phunkhang P."/>
            <person name="Pierre F."/>
            <person name="Priest M."/>
            <person name="Raghuraman S."/>
            <person name="Rege F."/>
            <person name="Reyes R."/>
            <person name="Rise C."/>
            <person name="Rogov P."/>
            <person name="Ross K."/>
            <person name="Ryan E."/>
            <person name="Settipalli S."/>
            <person name="Shea T."/>
            <person name="Sherpa N."/>
            <person name="Shi L."/>
            <person name="Shih D."/>
            <person name="Sparrow T."/>
            <person name="Spaulding J."/>
            <person name="Stalker J."/>
            <person name="Stange-Thomann N."/>
            <person name="Stavropoulos S."/>
            <person name="Stone C."/>
            <person name="Strader C."/>
            <person name="Tesfaye S."/>
            <person name="Thomson T."/>
            <person name="Thoulutsang Y."/>
            <person name="Thoulutsang D."/>
            <person name="Topham K."/>
            <person name="Topping I."/>
            <person name="Tsamla T."/>
            <person name="Vassiliev H."/>
            <person name="Vo A."/>
            <person name="Wangchuk T."/>
            <person name="Wangdi T."/>
            <person name="Weiand M."/>
            <person name="Wilkinson J."/>
            <person name="Wilson A."/>
            <person name="Yadav S."/>
            <person name="Young G."/>
            <person name="Yu Q."/>
            <person name="Zembek L."/>
            <person name="Zhong D."/>
            <person name="Zimmer A."/>
            <person name="Zwirko Z."/>
            <person name="Jaffe D.B."/>
            <person name="Alvarez P."/>
            <person name="Brockman W."/>
            <person name="Butler J."/>
            <person name="Chin C."/>
            <person name="Gnerre S."/>
            <person name="Grabherr M."/>
            <person name="Kleber M."/>
            <person name="Mauceli E."/>
            <person name="MacCallum I."/>
        </authorList>
    </citation>
    <scope>NUCLEOTIDE SEQUENCE [LARGE SCALE GENOMIC DNA]</scope>
    <source>
        <strain evidence="4">Tucson 15010-1051.87</strain>
    </source>
</reference>
<dbReference type="HOGENOM" id="CLU_052237_0_0_1"/>
<feature type="compositionally biased region" description="Basic residues" evidence="1">
    <location>
        <begin position="382"/>
        <end position="398"/>
    </location>
</feature>
<dbReference type="OMA" id="MPNYGPA"/>
<name>B4M552_DROVI</name>
<keyword evidence="2" id="KW-0732">Signal</keyword>
<feature type="compositionally biased region" description="Polar residues" evidence="1">
    <location>
        <begin position="361"/>
        <end position="371"/>
    </location>
</feature>
<dbReference type="AlphaFoldDB" id="B4M552"/>
<feature type="signal peptide" evidence="2">
    <location>
        <begin position="1"/>
        <end position="23"/>
    </location>
</feature>
<keyword evidence="4" id="KW-1185">Reference proteome</keyword>
<organism evidence="3 4">
    <name type="scientific">Drosophila virilis</name>
    <name type="common">Fruit fly</name>
    <dbReference type="NCBI Taxonomy" id="7244"/>
    <lineage>
        <taxon>Eukaryota</taxon>
        <taxon>Metazoa</taxon>
        <taxon>Ecdysozoa</taxon>
        <taxon>Arthropoda</taxon>
        <taxon>Hexapoda</taxon>
        <taxon>Insecta</taxon>
        <taxon>Pterygota</taxon>
        <taxon>Neoptera</taxon>
        <taxon>Endopterygota</taxon>
        <taxon>Diptera</taxon>
        <taxon>Brachycera</taxon>
        <taxon>Muscomorpha</taxon>
        <taxon>Ephydroidea</taxon>
        <taxon>Drosophilidae</taxon>
        <taxon>Drosophila</taxon>
    </lineage>
</organism>
<sequence>MSARISIAILWLIWARLKTDAAAASSGERVHIRLHMPDVVRQHTHFHKVYKHLPHPLPPPQLLRPVSAPMGKPHVSLLGYTTTASGSGSMAPSLRQLLATPVAMPMPMPTLTPNYGPALFDSYNQQQVEAAATPAPTTTTVKLNSSSTRQQQQLLQQLFAAITAAQKQRLEQQLELEPEQEPESEPEPELENNELLNENFMAALQREYLSQFGGSQRKRKKVNFVSKLRGKPQQQQSSEEQFDEYQEPYLEAAKAWVELGENQDENEDDSAAAFSGHNNALSSVSSVDEFLNDVGGNAFATHYGSMYNEYGNTGYAGHTGHTGYPVHAGWQSKPTAFSSYARPTKATPTLSRARRQRRPNETGSGMGSTERSAGKVRYIKLTTRKKRKNRIKAKRYRT</sequence>
<accession>B4M552</accession>
<dbReference type="Proteomes" id="UP000008792">
    <property type="component" value="Unassembled WGS sequence"/>
</dbReference>
<evidence type="ECO:0000256" key="2">
    <source>
        <dbReference type="SAM" id="SignalP"/>
    </source>
</evidence>
<dbReference type="eggNOG" id="ENOG502TCBZ">
    <property type="taxonomic scope" value="Eukaryota"/>
</dbReference>
<dbReference type="EMBL" id="CH940652">
    <property type="protein sequence ID" value="EDW59763.1"/>
    <property type="molecule type" value="Genomic_DNA"/>
</dbReference>
<evidence type="ECO:0000313" key="4">
    <source>
        <dbReference type="Proteomes" id="UP000008792"/>
    </source>
</evidence>
<protein>
    <submittedName>
        <fullName evidence="3">Uncharacterized protein</fullName>
    </submittedName>
</protein>